<evidence type="ECO:0000259" key="3">
    <source>
        <dbReference type="Pfam" id="PF21783"/>
    </source>
</evidence>
<accession>A0A090VSI9</accession>
<protein>
    <recommendedName>
        <fullName evidence="3">YNCE-like beta-propeller domain-containing protein</fullName>
    </recommendedName>
</protein>
<sequence length="353" mass="38461">MFLRQLSSPRLRGSLFLGSLLLAGTFNASAAEEMLRKPVGKGAYEMAFSQQENALWVATTQSRKMDKGGVIYRLDPVTLDITQAIHNDLKPFGATINNQTQTLWFGNTTNSAVTAVDAKTGEVKGRLVLDDRQRSETVRPLQPRELAVDETTNTVYITGIGKESVIWAVDGETLKLKNTIADTGTFSTGLAIDAAAKRLYTTNGDGELITIDTSSNKILSRQKVLDDGKEHFYLNLSLDTAGQRAFITDSKQAEVLVVNLRDGKVLAKVAAPESLAVLFNPARNEAYVTHRKAGKVSVIDAKSYKVVKSFDTPTYPNSLALSADGKTLYVSVKQASTREKEATDPDDVIRIAL</sequence>
<evidence type="ECO:0000256" key="2">
    <source>
        <dbReference type="SAM" id="SignalP"/>
    </source>
</evidence>
<dbReference type="InterPro" id="IPR015943">
    <property type="entry name" value="WD40/YVTN_repeat-like_dom_sf"/>
</dbReference>
<gene>
    <name evidence="4" type="primary">yncE</name>
    <name evidence="4" type="ORF">EV102420_09_01290</name>
</gene>
<dbReference type="OrthoDB" id="7767057at2"/>
<keyword evidence="5" id="KW-1185">Reference proteome</keyword>
<dbReference type="PANTHER" id="PTHR47197">
    <property type="entry name" value="PROTEIN NIRF"/>
    <property type="match status" value="1"/>
</dbReference>
<proteinExistence type="predicted"/>
<dbReference type="InterPro" id="IPR051200">
    <property type="entry name" value="Host-pathogen_enzymatic-act"/>
</dbReference>
<dbReference type="InterPro" id="IPR048433">
    <property type="entry name" value="YNCE-like_beta-prop"/>
</dbReference>
<dbReference type="InterPro" id="IPR011048">
    <property type="entry name" value="Haem_d1_sf"/>
</dbReference>
<comment type="caution">
    <text evidence="4">The sequence shown here is derived from an EMBL/GenBank/DDBJ whole genome shotgun (WGS) entry which is preliminary data.</text>
</comment>
<dbReference type="eggNOG" id="COG3391">
    <property type="taxonomic scope" value="Bacteria"/>
</dbReference>
<dbReference type="AlphaFoldDB" id="A0A090VSI9"/>
<dbReference type="PANTHER" id="PTHR47197:SF3">
    <property type="entry name" value="DIHYDRO-HEME D1 DEHYDROGENASE"/>
    <property type="match status" value="1"/>
</dbReference>
<organism evidence="4 5">
    <name type="scientific">Pseudescherichia vulneris NBRC 102420</name>
    <dbReference type="NCBI Taxonomy" id="1115515"/>
    <lineage>
        <taxon>Bacteria</taxon>
        <taxon>Pseudomonadati</taxon>
        <taxon>Pseudomonadota</taxon>
        <taxon>Gammaproteobacteria</taxon>
        <taxon>Enterobacterales</taxon>
        <taxon>Enterobacteriaceae</taxon>
        <taxon>Pseudescherichia</taxon>
    </lineage>
</organism>
<dbReference type="STRING" id="1115515.EV102420_09_01290"/>
<dbReference type="SUPFAM" id="SSF51004">
    <property type="entry name" value="C-terminal (heme d1) domain of cytochrome cd1-nitrite reductase"/>
    <property type="match status" value="1"/>
</dbReference>
<feature type="chain" id="PRO_5001865504" description="YNCE-like beta-propeller domain-containing protein" evidence="2">
    <location>
        <begin position="31"/>
        <end position="353"/>
    </location>
</feature>
<dbReference type="Gene3D" id="2.130.10.10">
    <property type="entry name" value="YVTN repeat-like/Quinoprotein amine dehydrogenase"/>
    <property type="match status" value="1"/>
</dbReference>
<dbReference type="Pfam" id="PF21783">
    <property type="entry name" value="YNCE"/>
    <property type="match status" value="1"/>
</dbReference>
<dbReference type="Proteomes" id="UP000029462">
    <property type="component" value="Unassembled WGS sequence"/>
</dbReference>
<evidence type="ECO:0000313" key="5">
    <source>
        <dbReference type="Proteomes" id="UP000029462"/>
    </source>
</evidence>
<feature type="signal peptide" evidence="2">
    <location>
        <begin position="1"/>
        <end position="30"/>
    </location>
</feature>
<dbReference type="EMBL" id="BBMZ01000009">
    <property type="protein sequence ID" value="GAL58097.1"/>
    <property type="molecule type" value="Genomic_DNA"/>
</dbReference>
<keyword evidence="1 2" id="KW-0732">Signal</keyword>
<name>A0A090VSI9_PSEVU</name>
<evidence type="ECO:0000313" key="4">
    <source>
        <dbReference type="EMBL" id="GAL58097.1"/>
    </source>
</evidence>
<reference evidence="4 5" key="1">
    <citation type="submission" date="2014-09" db="EMBL/GenBank/DDBJ databases">
        <title>Whole genome shotgun sequence of Escherichia vulneris NBRC 102420.</title>
        <authorList>
            <person name="Yoshida Y."/>
            <person name="Hosoyama A."/>
            <person name="Tsuchikane K."/>
            <person name="Ohji S."/>
            <person name="Ichikawa N."/>
            <person name="Kimura A."/>
            <person name="Yamazoe A."/>
            <person name="Ezaki T."/>
            <person name="Fujita N."/>
        </authorList>
    </citation>
    <scope>NUCLEOTIDE SEQUENCE [LARGE SCALE GENOMIC DNA]</scope>
    <source>
        <strain evidence="4 5">NBRC 102420</strain>
    </source>
</reference>
<dbReference type="RefSeq" id="WP_042390969.1">
    <property type="nucleotide sequence ID" value="NZ_BBMZ01000009.1"/>
</dbReference>
<feature type="domain" description="YNCE-like beta-propeller" evidence="3">
    <location>
        <begin position="74"/>
        <end position="335"/>
    </location>
</feature>
<evidence type="ECO:0000256" key="1">
    <source>
        <dbReference type="ARBA" id="ARBA00022729"/>
    </source>
</evidence>